<accession>A0A2A6RM44</accession>
<keyword evidence="2" id="KW-1185">Reference proteome</keyword>
<name>A0A2A6RM44_9CHLR</name>
<dbReference type="RefSeq" id="WP_097643147.1">
    <property type="nucleotide sequence ID" value="NZ_NQWI01000017.1"/>
</dbReference>
<proteinExistence type="predicted"/>
<evidence type="ECO:0000313" key="2">
    <source>
        <dbReference type="Proteomes" id="UP000220527"/>
    </source>
</evidence>
<sequence length="83" mass="9496">MSTLEHEIIEKFHQLDIDAQKRVRRLIVQELDVIEASDTSAFDYDAWFRDMGALREELQTSGVVFGAVDAIGVLRDLRDGEDE</sequence>
<comment type="caution">
    <text evidence="1">The sequence shown here is derived from an EMBL/GenBank/DDBJ whole genome shotgun (WGS) entry which is preliminary data.</text>
</comment>
<protein>
    <submittedName>
        <fullName evidence="1">Uncharacterized protein</fullName>
    </submittedName>
</protein>
<dbReference type="OrthoDB" id="9963729at2"/>
<reference evidence="2" key="1">
    <citation type="submission" date="2017-08" db="EMBL/GenBank/DDBJ databases">
        <authorList>
            <person name="Grouzdev D.S."/>
            <person name="Gaisin V.A."/>
            <person name="Rysina M.S."/>
            <person name="Gorlenko V.M."/>
        </authorList>
    </citation>
    <scope>NUCLEOTIDE SEQUENCE [LARGE SCALE GENOMIC DNA]</scope>
    <source>
        <strain evidence="2">Kir15-3F</strain>
    </source>
</reference>
<dbReference type="AlphaFoldDB" id="A0A2A6RM44"/>
<organism evidence="1 2">
    <name type="scientific">Candidatus Viridilinea mediisalina</name>
    <dbReference type="NCBI Taxonomy" id="2024553"/>
    <lineage>
        <taxon>Bacteria</taxon>
        <taxon>Bacillati</taxon>
        <taxon>Chloroflexota</taxon>
        <taxon>Chloroflexia</taxon>
        <taxon>Chloroflexales</taxon>
        <taxon>Chloroflexineae</taxon>
        <taxon>Oscillochloridaceae</taxon>
        <taxon>Candidatus Viridilinea</taxon>
    </lineage>
</organism>
<dbReference type="EMBL" id="NQWI01000017">
    <property type="protein sequence ID" value="PDW03976.1"/>
    <property type="molecule type" value="Genomic_DNA"/>
</dbReference>
<gene>
    <name evidence="1" type="ORF">CJ255_05795</name>
</gene>
<evidence type="ECO:0000313" key="1">
    <source>
        <dbReference type="EMBL" id="PDW03976.1"/>
    </source>
</evidence>
<dbReference type="Proteomes" id="UP000220527">
    <property type="component" value="Unassembled WGS sequence"/>
</dbReference>